<sequence length="722" mass="79581">MLQTGRQWLTLYLPKCYTRTIKMLAGFDSTVKMPSTLEAILLPPTQAIGNTLLDNLDHNSLLHLRRCNRSCRNAVATVSAWLFQSLYIHAPLPGNSALREIDIVGPNCRHLTIKVTLPAISRPADMAIAPPKSARNSSLKSTVGESRQSRATSTSSVDAVLDPGALTMNQTLWSHALAWCGRVNKITLRIDGDPGWPGRTSVEDMLVTLRMSLENSRLPQLRVLELQPTHAMGIVHLRWDAFGAWRAVRPSGAQIWRNLTTLKLNLNNPSDAPRSRELRRIIPSQYLMFLKMLQAYLCSFSPTVRCLKFMWSNSIGPSPILLHREQGMEGQEPLKWIQLEELWYGNIAHQRGTLSALPQLAPNLTKIKALRQADKSMGTSEIEIWQDISVPNAYTSCASEEFNDMPIHKEIIDRIEAANAAHAQSRILLEQSTYDHPLSALLNRLTRRPVPRRKLQRVQHQSPAPTRPLPPVPDEVVALTARNALGQNVSQAVGPVTTVAFASEAALEPSTAPTIPGLPEATLPLRATAPLPDPRNAAAVTRVANWRKAMALSTISFADTNVDRDTIFSKTNTDANDLFHDTEGMRPDSMAWPVTRFQAPTGDQGQALPESSSRTKRMWRARDSLEFLASAVLRDTRGDGSESEYSDDESNDDGDRMSILSARVAPLRLRARSTVTGTDGIATPAATAIAKLQPPRSGANTTSSIYSEAGAYGLDTYRPPAR</sequence>
<protein>
    <submittedName>
        <fullName evidence="2">Uncharacterized protein</fullName>
    </submittedName>
</protein>
<name>N1PKZ2_DOTSN</name>
<keyword evidence="3" id="KW-1185">Reference proteome</keyword>
<reference evidence="2 3" key="2">
    <citation type="journal article" date="2012" name="PLoS Pathog.">
        <title>Diverse lifestyles and strategies of plant pathogenesis encoded in the genomes of eighteen Dothideomycetes fungi.</title>
        <authorList>
            <person name="Ohm R.A."/>
            <person name="Feau N."/>
            <person name="Henrissat B."/>
            <person name="Schoch C.L."/>
            <person name="Horwitz B.A."/>
            <person name="Barry K.W."/>
            <person name="Condon B.J."/>
            <person name="Copeland A.C."/>
            <person name="Dhillon B."/>
            <person name="Glaser F."/>
            <person name="Hesse C.N."/>
            <person name="Kosti I."/>
            <person name="LaButti K."/>
            <person name="Lindquist E.A."/>
            <person name="Lucas S."/>
            <person name="Salamov A.A."/>
            <person name="Bradshaw R.E."/>
            <person name="Ciuffetti L."/>
            <person name="Hamelin R.C."/>
            <person name="Kema G.H.J."/>
            <person name="Lawrence C."/>
            <person name="Scott J.A."/>
            <person name="Spatafora J.W."/>
            <person name="Turgeon B.G."/>
            <person name="de Wit P.J.G.M."/>
            <person name="Zhong S."/>
            <person name="Goodwin S.B."/>
            <person name="Grigoriev I.V."/>
        </authorList>
    </citation>
    <scope>NUCLEOTIDE SEQUENCE [LARGE SCALE GENOMIC DNA]</scope>
    <source>
        <strain evidence="3">NZE10 / CBS 128990</strain>
    </source>
</reference>
<dbReference type="Proteomes" id="UP000016933">
    <property type="component" value="Unassembled WGS sequence"/>
</dbReference>
<evidence type="ECO:0000313" key="2">
    <source>
        <dbReference type="EMBL" id="EME42205.1"/>
    </source>
</evidence>
<evidence type="ECO:0000256" key="1">
    <source>
        <dbReference type="SAM" id="MobiDB-lite"/>
    </source>
</evidence>
<feature type="region of interest" description="Disordered" evidence="1">
    <location>
        <begin position="128"/>
        <end position="156"/>
    </location>
</feature>
<dbReference type="OrthoDB" id="66881at2759"/>
<reference evidence="3" key="1">
    <citation type="journal article" date="2012" name="PLoS Genet.">
        <title>The genomes of the fungal plant pathogens Cladosporium fulvum and Dothistroma septosporum reveal adaptation to different hosts and lifestyles but also signatures of common ancestry.</title>
        <authorList>
            <person name="de Wit P.J.G.M."/>
            <person name="van der Burgt A."/>
            <person name="Oekmen B."/>
            <person name="Stergiopoulos I."/>
            <person name="Abd-Elsalam K.A."/>
            <person name="Aerts A.L."/>
            <person name="Bahkali A.H."/>
            <person name="Beenen H.G."/>
            <person name="Chettri P."/>
            <person name="Cox M.P."/>
            <person name="Datema E."/>
            <person name="de Vries R.P."/>
            <person name="Dhillon B."/>
            <person name="Ganley A.R."/>
            <person name="Griffiths S.A."/>
            <person name="Guo Y."/>
            <person name="Hamelin R.C."/>
            <person name="Henrissat B."/>
            <person name="Kabir M.S."/>
            <person name="Jashni M.K."/>
            <person name="Kema G."/>
            <person name="Klaubauf S."/>
            <person name="Lapidus A."/>
            <person name="Levasseur A."/>
            <person name="Lindquist E."/>
            <person name="Mehrabi R."/>
            <person name="Ohm R.A."/>
            <person name="Owen T.J."/>
            <person name="Salamov A."/>
            <person name="Schwelm A."/>
            <person name="Schijlen E."/>
            <person name="Sun H."/>
            <person name="van den Burg H.A."/>
            <person name="van Ham R.C.H.J."/>
            <person name="Zhang S."/>
            <person name="Goodwin S.B."/>
            <person name="Grigoriev I.V."/>
            <person name="Collemare J."/>
            <person name="Bradshaw R.E."/>
        </authorList>
    </citation>
    <scope>NUCLEOTIDE SEQUENCE [LARGE SCALE GENOMIC DNA]</scope>
    <source>
        <strain evidence="3">NZE10 / CBS 128990</strain>
    </source>
</reference>
<accession>N1PKZ2</accession>
<dbReference type="EMBL" id="KB446541">
    <property type="protein sequence ID" value="EME42205.1"/>
    <property type="molecule type" value="Genomic_DNA"/>
</dbReference>
<feature type="compositionally biased region" description="Polar residues" evidence="1">
    <location>
        <begin position="134"/>
        <end position="156"/>
    </location>
</feature>
<dbReference type="OMA" id="CASEEFN"/>
<dbReference type="AlphaFoldDB" id="N1PKZ2"/>
<evidence type="ECO:0000313" key="3">
    <source>
        <dbReference type="Proteomes" id="UP000016933"/>
    </source>
</evidence>
<proteinExistence type="predicted"/>
<dbReference type="eggNOG" id="ENOG502SF87">
    <property type="taxonomic scope" value="Eukaryota"/>
</dbReference>
<organism evidence="2 3">
    <name type="scientific">Dothistroma septosporum (strain NZE10 / CBS 128990)</name>
    <name type="common">Red band needle blight fungus</name>
    <name type="synonym">Mycosphaerella pini</name>
    <dbReference type="NCBI Taxonomy" id="675120"/>
    <lineage>
        <taxon>Eukaryota</taxon>
        <taxon>Fungi</taxon>
        <taxon>Dikarya</taxon>
        <taxon>Ascomycota</taxon>
        <taxon>Pezizomycotina</taxon>
        <taxon>Dothideomycetes</taxon>
        <taxon>Dothideomycetidae</taxon>
        <taxon>Mycosphaerellales</taxon>
        <taxon>Mycosphaerellaceae</taxon>
        <taxon>Dothistroma</taxon>
    </lineage>
</organism>
<feature type="region of interest" description="Disordered" evidence="1">
    <location>
        <begin position="636"/>
        <end position="657"/>
    </location>
</feature>
<dbReference type="HOGENOM" id="CLU_383102_0_0_1"/>
<gene>
    <name evidence="2" type="ORF">DOTSEDRAFT_54630</name>
</gene>
<feature type="region of interest" description="Disordered" evidence="1">
    <location>
        <begin position="452"/>
        <end position="472"/>
    </location>
</feature>
<feature type="compositionally biased region" description="Acidic residues" evidence="1">
    <location>
        <begin position="641"/>
        <end position="652"/>
    </location>
</feature>